<evidence type="ECO:0000313" key="13">
    <source>
        <dbReference type="Proteomes" id="UP001652628"/>
    </source>
</evidence>
<evidence type="ECO:0000313" key="14">
    <source>
        <dbReference type="RefSeq" id="XP_016945127.3"/>
    </source>
</evidence>
<feature type="region of interest" description="Disordered" evidence="9">
    <location>
        <begin position="261"/>
        <end position="329"/>
    </location>
</feature>
<feature type="compositionally biased region" description="Basic and acidic residues" evidence="9">
    <location>
        <begin position="297"/>
        <end position="314"/>
    </location>
</feature>
<dbReference type="GO" id="GO:0005886">
    <property type="term" value="C:plasma membrane"/>
    <property type="evidence" value="ECO:0007669"/>
    <property type="project" value="TreeGrafter"/>
</dbReference>
<evidence type="ECO:0000256" key="9">
    <source>
        <dbReference type="SAM" id="MobiDB-lite"/>
    </source>
</evidence>
<feature type="transmembrane region" description="Helical" evidence="10">
    <location>
        <begin position="394"/>
        <end position="414"/>
    </location>
</feature>
<reference evidence="14" key="2">
    <citation type="submission" date="2025-08" db="UniProtKB">
        <authorList>
            <consortium name="RefSeq"/>
        </authorList>
    </citation>
    <scope>IDENTIFICATION</scope>
</reference>
<evidence type="ECO:0000256" key="7">
    <source>
        <dbReference type="ARBA" id="ARBA00023065"/>
    </source>
</evidence>
<feature type="compositionally biased region" description="Basic and acidic residues" evidence="9">
    <location>
        <begin position="224"/>
        <end position="238"/>
    </location>
</feature>
<feature type="region of interest" description="Disordered" evidence="9">
    <location>
        <begin position="689"/>
        <end position="732"/>
    </location>
</feature>
<feature type="transmembrane region" description="Helical" evidence="10">
    <location>
        <begin position="465"/>
        <end position="488"/>
    </location>
</feature>
<evidence type="ECO:0000256" key="1">
    <source>
        <dbReference type="ARBA" id="ARBA00004141"/>
    </source>
</evidence>
<feature type="compositionally biased region" description="Basic and acidic residues" evidence="9">
    <location>
        <begin position="697"/>
        <end position="718"/>
    </location>
</feature>
<feature type="compositionally biased region" description="Polar residues" evidence="9">
    <location>
        <begin position="278"/>
        <end position="294"/>
    </location>
</feature>
<keyword evidence="5" id="KW-0862">Zinc</keyword>
<proteinExistence type="inferred from homology"/>
<organism evidence="13 14">
    <name type="scientific">Drosophila suzukii</name>
    <name type="common">Spotted-wing drosophila fruit fly</name>
    <dbReference type="NCBI Taxonomy" id="28584"/>
    <lineage>
        <taxon>Eukaryota</taxon>
        <taxon>Metazoa</taxon>
        <taxon>Ecdysozoa</taxon>
        <taxon>Arthropoda</taxon>
        <taxon>Hexapoda</taxon>
        <taxon>Insecta</taxon>
        <taxon>Pterygota</taxon>
        <taxon>Neoptera</taxon>
        <taxon>Endopterygota</taxon>
        <taxon>Diptera</taxon>
        <taxon>Brachycera</taxon>
        <taxon>Muscomorpha</taxon>
        <taxon>Ephydroidea</taxon>
        <taxon>Drosophilidae</taxon>
        <taxon>Drosophila</taxon>
        <taxon>Sophophora</taxon>
    </lineage>
</organism>
<evidence type="ECO:0000256" key="3">
    <source>
        <dbReference type="ARBA" id="ARBA00022448"/>
    </source>
</evidence>
<dbReference type="GO" id="GO:0046872">
    <property type="term" value="F:metal ion binding"/>
    <property type="evidence" value="ECO:0007669"/>
    <property type="project" value="UniProtKB-KW"/>
</dbReference>
<keyword evidence="4 10" id="KW-0812">Transmembrane</keyword>
<dbReference type="RefSeq" id="XP_016945127.3">
    <property type="nucleotide sequence ID" value="XM_017089638.4"/>
</dbReference>
<dbReference type="GO" id="GO:0010043">
    <property type="term" value="P:response to zinc ion"/>
    <property type="evidence" value="ECO:0007669"/>
    <property type="project" value="TreeGrafter"/>
</dbReference>
<dbReference type="InterPro" id="IPR027470">
    <property type="entry name" value="Cation_efflux_CTD"/>
</dbReference>
<dbReference type="Pfam" id="PF16916">
    <property type="entry name" value="ZT_dimer"/>
    <property type="match status" value="1"/>
</dbReference>
<dbReference type="InterPro" id="IPR058533">
    <property type="entry name" value="Cation_efflux_TM"/>
</dbReference>
<feature type="compositionally biased region" description="Basic and acidic residues" evidence="9">
    <location>
        <begin position="51"/>
        <end position="64"/>
    </location>
</feature>
<dbReference type="Proteomes" id="UP001652628">
    <property type="component" value="Chromosome 2L"/>
</dbReference>
<comment type="similarity">
    <text evidence="2">Belongs to the cation diffusion facilitator (CDF) transporter (TC 2.A.4) family. SLC30A subfamily.</text>
</comment>
<comment type="subcellular location">
    <subcellularLocation>
        <location evidence="1">Membrane</location>
        <topology evidence="1">Multi-pass membrane protein</topology>
    </subcellularLocation>
</comment>
<protein>
    <submittedName>
        <fullName evidence="14">Zinc transporter ttm-1 isoform X1</fullName>
    </submittedName>
</protein>
<feature type="transmembrane region" description="Helical" evidence="10">
    <location>
        <begin position="364"/>
        <end position="388"/>
    </location>
</feature>
<dbReference type="GeneID" id="108021107"/>
<evidence type="ECO:0000256" key="6">
    <source>
        <dbReference type="ARBA" id="ARBA00022989"/>
    </source>
</evidence>
<keyword evidence="6 10" id="KW-1133">Transmembrane helix</keyword>
<evidence type="ECO:0000256" key="5">
    <source>
        <dbReference type="ARBA" id="ARBA00022906"/>
    </source>
</evidence>
<dbReference type="PANTHER" id="PTHR11562">
    <property type="entry name" value="CATION EFFLUX PROTEIN/ ZINC TRANSPORTER"/>
    <property type="match status" value="1"/>
</dbReference>
<gene>
    <name evidence="14" type="primary">ZnT33D</name>
</gene>
<dbReference type="Pfam" id="PF01545">
    <property type="entry name" value="Cation_efflux"/>
    <property type="match status" value="1"/>
</dbReference>
<dbReference type="GO" id="GO:0005385">
    <property type="term" value="F:zinc ion transmembrane transporter activity"/>
    <property type="evidence" value="ECO:0007669"/>
    <property type="project" value="TreeGrafter"/>
</dbReference>
<sequence>MSKKSLKNPVANSKDENSQDEDEEELQTAIKEMVKTPDIEENPGTSSQRSDVQDTSRDRDEHKLFPKVKKQNKVEQGSQTGETCEKPKTSKAKHKKLESEDSWSTLLIQRFTLTKNAKTTGVVPPENSQTKTDTRDEAQPSNKEPLKDVKEKRKEKIKSSTETSNESLIRTDHYENQLSVDRSEEKSSEFLEKLRKIEEASKPKTWRRPTPIVIKPKEVSSTTKKKDDEVEAKLPTNTEKHRYINILKVPLHRNLNYATQDESKPTTNQLPGEKDTSASDPQTESPEKVQANSEETSDQKPEEILAENQEEKTAKISPVTNSRNSDSRRTLTITGHSHITTKLDKHCHFKERDTGVDKDARRKLIIACILCSVFMIIEVVGGIISNSLAIATDAAHLLTDLSSFLISLFALHLAGRPASERLNFGWYRAEVIGAMISIFFIWVITGILVYMAIMRWVNQEFELDAMIMLITSALAIVFNLIMAVQLHLDNPHFTPGKFKRSKVVGSDQENKVDLGSQKEPMSMVGRSVSTQFHVKEKQNINVRAAMIHVIGDLIQSIGVFVAALIIFFLPDWGFMDSVCTFLFSVLVIVVTIKILKDVLMVLMEATPDFLDYEEVKRTFLSIPGVEHVHNLRIWALSVNKVALSAHLAISKDADPQLILEEATKLIHKRFGFFESTIQIEEYSPDMENCEQCLSPPDKNERRKSADLEKGMADGDQKKMQMQQQQPTDPENG</sequence>
<reference evidence="13" key="1">
    <citation type="submission" date="2025-05" db="UniProtKB">
        <authorList>
            <consortium name="RefSeq"/>
        </authorList>
    </citation>
    <scope>NUCLEOTIDE SEQUENCE [LARGE SCALE GENOMIC DNA]</scope>
</reference>
<dbReference type="NCBIfam" id="TIGR01297">
    <property type="entry name" value="CDF"/>
    <property type="match status" value="1"/>
</dbReference>
<dbReference type="SUPFAM" id="SSF160240">
    <property type="entry name" value="Cation efflux protein cytoplasmic domain-like"/>
    <property type="match status" value="1"/>
</dbReference>
<evidence type="ECO:0000256" key="8">
    <source>
        <dbReference type="ARBA" id="ARBA00023136"/>
    </source>
</evidence>
<feature type="compositionally biased region" description="Polar residues" evidence="9">
    <location>
        <begin position="102"/>
        <end position="119"/>
    </location>
</feature>
<dbReference type="InterPro" id="IPR027469">
    <property type="entry name" value="Cation_efflux_TMD_sf"/>
</dbReference>
<dbReference type="Gene3D" id="1.20.1510.10">
    <property type="entry name" value="Cation efflux protein transmembrane domain"/>
    <property type="match status" value="1"/>
</dbReference>
<keyword evidence="13" id="KW-1185">Reference proteome</keyword>
<evidence type="ECO:0000259" key="12">
    <source>
        <dbReference type="Pfam" id="PF16916"/>
    </source>
</evidence>
<keyword evidence="5" id="KW-0864">Zinc transport</keyword>
<accession>A0AB39ZXF1</accession>
<feature type="domain" description="Cation efflux protein transmembrane" evidence="11">
    <location>
        <begin position="364"/>
        <end position="603"/>
    </location>
</feature>
<dbReference type="InterPro" id="IPR050681">
    <property type="entry name" value="CDF/SLC30A"/>
</dbReference>
<dbReference type="GO" id="GO:0030658">
    <property type="term" value="C:transport vesicle membrane"/>
    <property type="evidence" value="ECO:0007669"/>
    <property type="project" value="UniProtKB-SubCell"/>
</dbReference>
<evidence type="ECO:0000256" key="2">
    <source>
        <dbReference type="ARBA" id="ARBA00008873"/>
    </source>
</evidence>
<evidence type="ECO:0000259" key="11">
    <source>
        <dbReference type="Pfam" id="PF01545"/>
    </source>
</evidence>
<feature type="region of interest" description="Disordered" evidence="9">
    <location>
        <begin position="1"/>
        <end position="188"/>
    </location>
</feature>
<dbReference type="AlphaFoldDB" id="A0AB39ZXF1"/>
<name>A0AB39ZXF1_DROSZ</name>
<dbReference type="SUPFAM" id="SSF161111">
    <property type="entry name" value="Cation efflux protein transmembrane domain-like"/>
    <property type="match status" value="1"/>
</dbReference>
<keyword evidence="8 10" id="KW-0472">Membrane</keyword>
<feature type="transmembrane region" description="Helical" evidence="10">
    <location>
        <begin position="426"/>
        <end position="453"/>
    </location>
</feature>
<feature type="compositionally biased region" description="Basic and acidic residues" evidence="9">
    <location>
        <begin position="132"/>
        <end position="159"/>
    </location>
</feature>
<keyword evidence="3" id="KW-0813">Transport</keyword>
<feature type="compositionally biased region" description="Basic and acidic residues" evidence="9">
    <location>
        <begin position="169"/>
        <end position="188"/>
    </location>
</feature>
<dbReference type="InterPro" id="IPR036837">
    <property type="entry name" value="Cation_efflux_CTD_sf"/>
</dbReference>
<feature type="transmembrane region" description="Helical" evidence="10">
    <location>
        <begin position="545"/>
        <end position="568"/>
    </location>
</feature>
<keyword evidence="7" id="KW-0406">Ion transport</keyword>
<feature type="transmembrane region" description="Helical" evidence="10">
    <location>
        <begin position="574"/>
        <end position="595"/>
    </location>
</feature>
<feature type="compositionally biased region" description="Polar residues" evidence="9">
    <location>
        <begin position="261"/>
        <end position="270"/>
    </location>
</feature>
<evidence type="ECO:0000256" key="4">
    <source>
        <dbReference type="ARBA" id="ARBA00022692"/>
    </source>
</evidence>
<dbReference type="InterPro" id="IPR002524">
    <property type="entry name" value="Cation_efflux"/>
</dbReference>
<feature type="compositionally biased region" description="Polar residues" evidence="9">
    <location>
        <begin position="318"/>
        <end position="329"/>
    </location>
</feature>
<evidence type="ECO:0000256" key="10">
    <source>
        <dbReference type="SAM" id="Phobius"/>
    </source>
</evidence>
<dbReference type="PANTHER" id="PTHR11562:SF17">
    <property type="entry name" value="RE54080P-RELATED"/>
    <property type="match status" value="1"/>
</dbReference>
<feature type="region of interest" description="Disordered" evidence="9">
    <location>
        <begin position="202"/>
        <end position="238"/>
    </location>
</feature>
<feature type="domain" description="Cation efflux protein cytoplasmic" evidence="12">
    <location>
        <begin position="608"/>
        <end position="682"/>
    </location>
</feature>